<evidence type="ECO:0000256" key="1">
    <source>
        <dbReference type="SAM" id="Coils"/>
    </source>
</evidence>
<dbReference type="PANTHER" id="PTHR19321">
    <property type="entry name" value="PROTEIN REGULATOR OF CYTOKINESIS 1 PRC1-RELATED"/>
    <property type="match status" value="1"/>
</dbReference>
<dbReference type="InterPro" id="IPR007145">
    <property type="entry name" value="MAP65_Ase1_PRC1"/>
</dbReference>
<organism evidence="3 4">
    <name type="scientific">Nakaseomyces bracarensis</name>
    <dbReference type="NCBI Taxonomy" id="273131"/>
    <lineage>
        <taxon>Eukaryota</taxon>
        <taxon>Fungi</taxon>
        <taxon>Dikarya</taxon>
        <taxon>Ascomycota</taxon>
        <taxon>Saccharomycotina</taxon>
        <taxon>Saccharomycetes</taxon>
        <taxon>Saccharomycetales</taxon>
        <taxon>Saccharomycetaceae</taxon>
        <taxon>Nakaseomyces</taxon>
    </lineage>
</organism>
<sequence>MSTLPVSSPTGRFDRQRDFNVDLGSPGTPRLNSSGSTLCNSGEYMKLTPVKILEFDSPLKRGLIRSTSELQPSKLSSVDGMYKENFNVITKQLEKLLEDLNVIYRNIGYSNTEILNKEKLIFNTLSESIRSFFEQAENEMNKLTVNIEIEQEILNRILEIIGDPNGTKTIPDLYIRNAILNQKRKTVPQSPKKPLSLLSKKSLLESAREYIYNIYLPELKKFLRLCLGLQKLTTSLGMDLQDITEEERIILNNLNESDNLEQIFEYLTNDSPKSKMTLISEVIKKNKNELLNNPCLKDLSPGKFELISKLVDTLKIEYMSRIDTVCNEGQQLSSLLSDLRLDNKKIIPKKIRQIIDHYNSSNLLVNSLEETFFEISKSSIVELHLLRERFTNIHKEKSSIKQTTLLKCKQLWNRLNVPQEEIHEFMENNNDLSEDSIQRIQEELQRLEEMKKKLIKSLIENSYKKVEYYWNILQYTREEREAFNNKIDYLKAHSQSLKDDENVLEICEAEIEELEEKYNLYKPILELYEEFKSLIKDQEFLESSSKDSSRLLARNSHKILLKEEKTRKRITRHFPRVLRLLVEKLQEIETKFHKPFIVEGKNLLDIVSEHEKELQAKYPRSRISSVSRGRVTKNNSPQTNKNLKPVTDKIANTTFSSGRTIIRTNKNTQRTPLGRSTSDLVKSAAHRNNSSLNNKGLSSPKQLLPPVSIGTKIGNNARFARSILVRGNSSPIESNSFQRAELKPRQLFPTSLNKLNTGTSKIPSFRDRSKLTDIQANKENFHMFSKESEEPVNFSYKIGSPYNEPSRSIYKLSMSPEGKPKLDVEQRLFDYGLEDTSLMED</sequence>
<feature type="coiled-coil region" evidence="1">
    <location>
        <begin position="423"/>
        <end position="460"/>
    </location>
</feature>
<evidence type="ECO:0000313" key="3">
    <source>
        <dbReference type="EMBL" id="KAL3233567.1"/>
    </source>
</evidence>
<feature type="region of interest" description="Disordered" evidence="2">
    <location>
        <begin position="624"/>
        <end position="644"/>
    </location>
</feature>
<keyword evidence="4" id="KW-1185">Reference proteome</keyword>
<feature type="compositionally biased region" description="Polar residues" evidence="2">
    <location>
        <begin position="632"/>
        <end position="642"/>
    </location>
</feature>
<keyword evidence="1" id="KW-0175">Coiled coil</keyword>
<gene>
    <name evidence="3" type="ORF">RNJ44_03607</name>
</gene>
<dbReference type="EMBL" id="JBEVYD010000004">
    <property type="protein sequence ID" value="KAL3233567.1"/>
    <property type="molecule type" value="Genomic_DNA"/>
</dbReference>
<name>A0ABR4NXG0_9SACH</name>
<evidence type="ECO:0000256" key="2">
    <source>
        <dbReference type="SAM" id="MobiDB-lite"/>
    </source>
</evidence>
<proteinExistence type="predicted"/>
<accession>A0ABR4NXG0</accession>
<dbReference type="PANTHER" id="PTHR19321:SF41">
    <property type="entry name" value="FASCETTO-RELATED"/>
    <property type="match status" value="1"/>
</dbReference>
<protein>
    <submittedName>
        <fullName evidence="3">Anaphase spindle elongation protein</fullName>
    </submittedName>
</protein>
<feature type="region of interest" description="Disordered" evidence="2">
    <location>
        <begin position="1"/>
        <end position="35"/>
    </location>
</feature>
<dbReference type="Pfam" id="PF03999">
    <property type="entry name" value="MAP65_ASE1"/>
    <property type="match status" value="1"/>
</dbReference>
<comment type="caution">
    <text evidence="3">The sequence shown here is derived from an EMBL/GenBank/DDBJ whole genome shotgun (WGS) entry which is preliminary data.</text>
</comment>
<dbReference type="Gene3D" id="1.20.58.1520">
    <property type="match status" value="1"/>
</dbReference>
<dbReference type="Proteomes" id="UP001623330">
    <property type="component" value="Unassembled WGS sequence"/>
</dbReference>
<evidence type="ECO:0000313" key="4">
    <source>
        <dbReference type="Proteomes" id="UP001623330"/>
    </source>
</evidence>
<reference evidence="3 4" key="1">
    <citation type="submission" date="2024-05" db="EMBL/GenBank/DDBJ databases">
        <title>Long read based assembly of the Candida bracarensis genome reveals expanded adhesin content.</title>
        <authorList>
            <person name="Marcet-Houben M."/>
            <person name="Ksiezopolska E."/>
            <person name="Gabaldon T."/>
        </authorList>
    </citation>
    <scope>NUCLEOTIDE SEQUENCE [LARGE SCALE GENOMIC DNA]</scope>
    <source>
        <strain evidence="3 4">CBM6</strain>
    </source>
</reference>
<feature type="compositionally biased region" description="Polar residues" evidence="2">
    <location>
        <begin position="1"/>
        <end position="10"/>
    </location>
</feature>